<dbReference type="EMBL" id="CAJVQB010153277">
    <property type="protein sequence ID" value="CAG8855800.1"/>
    <property type="molecule type" value="Genomic_DNA"/>
</dbReference>
<keyword evidence="2" id="KW-1185">Reference proteome</keyword>
<sequence length="57" mass="6722">FGMLLWELAFEKIFYKDLDMNKIMEIVINGNREKITFGQAILEHQKVLRGLKKIIIA</sequence>
<comment type="caution">
    <text evidence="1">The sequence shown here is derived from an EMBL/GenBank/DDBJ whole genome shotgun (WGS) entry which is preliminary data.</text>
</comment>
<feature type="non-terminal residue" evidence="1">
    <location>
        <position position="1"/>
    </location>
</feature>
<evidence type="ECO:0000313" key="1">
    <source>
        <dbReference type="EMBL" id="CAG8855800.1"/>
    </source>
</evidence>
<organism evidence="1 2">
    <name type="scientific">Gigaspora margarita</name>
    <dbReference type="NCBI Taxonomy" id="4874"/>
    <lineage>
        <taxon>Eukaryota</taxon>
        <taxon>Fungi</taxon>
        <taxon>Fungi incertae sedis</taxon>
        <taxon>Mucoromycota</taxon>
        <taxon>Glomeromycotina</taxon>
        <taxon>Glomeromycetes</taxon>
        <taxon>Diversisporales</taxon>
        <taxon>Gigasporaceae</taxon>
        <taxon>Gigaspora</taxon>
    </lineage>
</organism>
<reference evidence="1 2" key="1">
    <citation type="submission" date="2021-06" db="EMBL/GenBank/DDBJ databases">
        <authorList>
            <person name="Kallberg Y."/>
            <person name="Tangrot J."/>
            <person name="Rosling A."/>
        </authorList>
    </citation>
    <scope>NUCLEOTIDE SEQUENCE [LARGE SCALE GENOMIC DNA]</scope>
    <source>
        <strain evidence="1 2">120-4 pot B 10/14</strain>
    </source>
</reference>
<feature type="non-terminal residue" evidence="1">
    <location>
        <position position="57"/>
    </location>
</feature>
<dbReference type="Proteomes" id="UP000789901">
    <property type="component" value="Unassembled WGS sequence"/>
</dbReference>
<evidence type="ECO:0000313" key="2">
    <source>
        <dbReference type="Proteomes" id="UP000789901"/>
    </source>
</evidence>
<name>A0ABN7XL67_GIGMA</name>
<accession>A0ABN7XL67</accession>
<proteinExistence type="predicted"/>
<gene>
    <name evidence="1" type="ORF">GMARGA_LOCUS44621</name>
</gene>
<protein>
    <submittedName>
        <fullName evidence="1">30738_t:CDS:1</fullName>
    </submittedName>
</protein>